<comment type="caution">
    <text evidence="3">The sequence shown here is derived from an EMBL/GenBank/DDBJ whole genome shotgun (WGS) entry which is preliminary data.</text>
</comment>
<organism evidence="3 4">
    <name type="scientific">Shewanella schlegeliana</name>
    <dbReference type="NCBI Taxonomy" id="190308"/>
    <lineage>
        <taxon>Bacteria</taxon>
        <taxon>Pseudomonadati</taxon>
        <taxon>Pseudomonadota</taxon>
        <taxon>Gammaproteobacteria</taxon>
        <taxon>Alteromonadales</taxon>
        <taxon>Shewanellaceae</taxon>
        <taxon>Shewanella</taxon>
    </lineage>
</organism>
<proteinExistence type="predicted"/>
<dbReference type="InterPro" id="IPR009560">
    <property type="entry name" value="DUF1176"/>
</dbReference>
<feature type="chain" id="PRO_5046463566" evidence="1">
    <location>
        <begin position="22"/>
        <end position="481"/>
    </location>
</feature>
<evidence type="ECO:0000313" key="3">
    <source>
        <dbReference type="EMBL" id="MBL4913377.1"/>
    </source>
</evidence>
<dbReference type="Pfam" id="PF07007">
    <property type="entry name" value="LprI"/>
    <property type="match status" value="1"/>
</dbReference>
<evidence type="ECO:0000313" key="4">
    <source>
        <dbReference type="Proteomes" id="UP000604898"/>
    </source>
</evidence>
<reference evidence="3 4" key="1">
    <citation type="submission" date="2021-01" db="EMBL/GenBank/DDBJ databases">
        <title>Genome sequence of Shewanella schlegeliana JCM 11561.</title>
        <authorList>
            <person name="Zhang H."/>
            <person name="Li C."/>
        </authorList>
    </citation>
    <scope>NUCLEOTIDE SEQUENCE [LARGE SCALE GENOMIC DNA]</scope>
    <source>
        <strain evidence="3 4">JCM 11561</strain>
    </source>
</reference>
<dbReference type="RefSeq" id="WP_202721635.1">
    <property type="nucleotide sequence ID" value="NZ_BPEX01000043.1"/>
</dbReference>
<sequence>MQRYIRIVGLLSFFISASSVADEVQSFSHGDWQVVCDNTHTCRAVGYQNLDYQQQDDAPSPVSVIFQRAAGENAEIKGKVKFGSISYDNDNSQTQNDTITLSINDDYQSLLGAELPAYKEMGMSFSGERELTKEQVNQLLTALTMKGRVSIKFNSPAGEEWHLSTTGSTAVLLKMDDYQGLVDTPFAIVKKGPRTTHIVQPKQAPVVSIPEQPIPVTTAADRALASNPDFILRMRKALNLACDIVPAEDGSLDLDVARITTSKLVVSTMCWYAAYNFGSAVWLVDDNTEIEPLLVTDSAVSYANGRIDEYMKGRGVGDCISARRYIWNGSEFVLADSYSTGACREIAPGGAWYLPTTVSTVIVGEDPAAGIDCQSEQAYTTDGMVKCAQRELASIDLKISEVIDSINALERVAKNNDLTAALHQAQASWLTYRNDVCKAVRLSYLEGSMGLPVMIGCKLDLSEKRLRELELTLESLIFRDF</sequence>
<dbReference type="InterPro" id="IPR009739">
    <property type="entry name" value="LprI-like_N"/>
</dbReference>
<keyword evidence="1" id="KW-0732">Signal</keyword>
<dbReference type="Proteomes" id="UP000604898">
    <property type="component" value="Unassembled WGS sequence"/>
</dbReference>
<name>A0ABS1SXU0_9GAMM</name>
<dbReference type="EMBL" id="JAESVD010000004">
    <property type="protein sequence ID" value="MBL4913377.1"/>
    <property type="molecule type" value="Genomic_DNA"/>
</dbReference>
<dbReference type="Pfam" id="PF06674">
    <property type="entry name" value="DUF1176"/>
    <property type="match status" value="1"/>
</dbReference>
<feature type="domain" description="Lysozyme inhibitor LprI-like N-terminal" evidence="2">
    <location>
        <begin position="374"/>
        <end position="469"/>
    </location>
</feature>
<protein>
    <submittedName>
        <fullName evidence="3">DUF1176 domain-containing protein</fullName>
    </submittedName>
</protein>
<feature type="signal peptide" evidence="1">
    <location>
        <begin position="1"/>
        <end position="21"/>
    </location>
</feature>
<dbReference type="Gene3D" id="1.20.1270.180">
    <property type="match status" value="1"/>
</dbReference>
<accession>A0ABS1SXU0</accession>
<keyword evidence="4" id="KW-1185">Reference proteome</keyword>
<gene>
    <name evidence="3" type="ORF">JMA39_09510</name>
</gene>
<evidence type="ECO:0000256" key="1">
    <source>
        <dbReference type="SAM" id="SignalP"/>
    </source>
</evidence>
<evidence type="ECO:0000259" key="2">
    <source>
        <dbReference type="Pfam" id="PF07007"/>
    </source>
</evidence>